<gene>
    <name evidence="11" type="primary">pgeF</name>
    <name evidence="11" type="ORF">FE795_04990</name>
</gene>
<keyword evidence="6" id="KW-0862">Zinc</keyword>
<evidence type="ECO:0000256" key="5">
    <source>
        <dbReference type="ARBA" id="ARBA00022801"/>
    </source>
</evidence>
<proteinExistence type="inferred from homology"/>
<dbReference type="PANTHER" id="PTHR30616:SF2">
    <property type="entry name" value="PURINE NUCLEOSIDE PHOSPHORYLASE LACC1"/>
    <property type="match status" value="1"/>
</dbReference>
<dbReference type="EMBL" id="CP049362">
    <property type="protein sequence ID" value="QXX78434.1"/>
    <property type="molecule type" value="Genomic_DNA"/>
</dbReference>
<evidence type="ECO:0000256" key="3">
    <source>
        <dbReference type="ARBA" id="ARBA00022679"/>
    </source>
</evidence>
<sequence>MAHAQLIPTVGGPEQAGLLYFCTTRAGGVSQGERESLNLGLNTGDDPQRVQANRQRMVDFLGVEPIWLAQVHGTDVLDADQDLLPAEPRQFDAAVTTRSDRTLAILTADCLPVVIWDEQARVVGVAHAGWRGLQAGVLERTWQAMVRRCPQAGSWQAWIGPAISQKHFEVGQEVFDVYVRAEPELATFFNAGKHPGKWQADLPAIARHRLEQLSPGAMKVHLSGLCTFEDDARFYSYRRSPQTGRQVTIARLAHR</sequence>
<organism evidence="11 12">
    <name type="scientific">Alcaligenes ammonioxydans</name>
    <dbReference type="NCBI Taxonomy" id="2582914"/>
    <lineage>
        <taxon>Bacteria</taxon>
        <taxon>Pseudomonadati</taxon>
        <taxon>Pseudomonadota</taxon>
        <taxon>Betaproteobacteria</taxon>
        <taxon>Burkholderiales</taxon>
        <taxon>Alcaligenaceae</taxon>
        <taxon>Alcaligenes</taxon>
    </lineage>
</organism>
<comment type="catalytic activity">
    <reaction evidence="1">
        <text>inosine + phosphate = alpha-D-ribose 1-phosphate + hypoxanthine</text>
        <dbReference type="Rhea" id="RHEA:27646"/>
        <dbReference type="ChEBI" id="CHEBI:17368"/>
        <dbReference type="ChEBI" id="CHEBI:17596"/>
        <dbReference type="ChEBI" id="CHEBI:43474"/>
        <dbReference type="ChEBI" id="CHEBI:57720"/>
        <dbReference type="EC" id="2.4.2.1"/>
    </reaction>
    <physiologicalReaction direction="left-to-right" evidence="1">
        <dbReference type="Rhea" id="RHEA:27647"/>
    </physiologicalReaction>
</comment>
<comment type="catalytic activity">
    <reaction evidence="9">
        <text>S-methyl-5'-thioadenosine + phosphate = 5-(methylsulfanyl)-alpha-D-ribose 1-phosphate + adenine</text>
        <dbReference type="Rhea" id="RHEA:11852"/>
        <dbReference type="ChEBI" id="CHEBI:16708"/>
        <dbReference type="ChEBI" id="CHEBI:17509"/>
        <dbReference type="ChEBI" id="CHEBI:43474"/>
        <dbReference type="ChEBI" id="CHEBI:58533"/>
        <dbReference type="EC" id="2.4.2.28"/>
    </reaction>
    <physiologicalReaction direction="left-to-right" evidence="9">
        <dbReference type="Rhea" id="RHEA:11853"/>
    </physiologicalReaction>
</comment>
<dbReference type="Gene3D" id="3.60.140.10">
    <property type="entry name" value="CNF1/YfiH-like putative cysteine hydrolases"/>
    <property type="match status" value="1"/>
</dbReference>
<dbReference type="InterPro" id="IPR011324">
    <property type="entry name" value="Cytotoxic_necrot_fac-like_cat"/>
</dbReference>
<evidence type="ECO:0000256" key="2">
    <source>
        <dbReference type="ARBA" id="ARBA00007353"/>
    </source>
</evidence>
<keyword evidence="3" id="KW-0808">Transferase</keyword>
<keyword evidence="4" id="KW-0479">Metal-binding</keyword>
<protein>
    <recommendedName>
        <fullName evidence="10">Purine nucleoside phosphorylase</fullName>
    </recommendedName>
</protein>
<evidence type="ECO:0000256" key="10">
    <source>
        <dbReference type="RuleBase" id="RU361274"/>
    </source>
</evidence>
<evidence type="ECO:0000313" key="12">
    <source>
        <dbReference type="Proteomes" id="UP000826050"/>
    </source>
</evidence>
<dbReference type="PANTHER" id="PTHR30616">
    <property type="entry name" value="UNCHARACTERIZED PROTEIN YFIH"/>
    <property type="match status" value="1"/>
</dbReference>
<evidence type="ECO:0000256" key="8">
    <source>
        <dbReference type="ARBA" id="ARBA00048968"/>
    </source>
</evidence>
<dbReference type="Pfam" id="PF02578">
    <property type="entry name" value="Cu-oxidase_4"/>
    <property type="match status" value="1"/>
</dbReference>
<dbReference type="CDD" id="cd16833">
    <property type="entry name" value="YfiH"/>
    <property type="match status" value="1"/>
</dbReference>
<dbReference type="InterPro" id="IPR003730">
    <property type="entry name" value="Cu_polyphenol_OxRdtase"/>
</dbReference>
<evidence type="ECO:0000256" key="9">
    <source>
        <dbReference type="ARBA" id="ARBA00049893"/>
    </source>
</evidence>
<dbReference type="Proteomes" id="UP000826050">
    <property type="component" value="Chromosome"/>
</dbReference>
<dbReference type="SUPFAM" id="SSF64438">
    <property type="entry name" value="CNF1/YfiH-like putative cysteine hydrolases"/>
    <property type="match status" value="1"/>
</dbReference>
<evidence type="ECO:0000313" key="11">
    <source>
        <dbReference type="EMBL" id="QXX78434.1"/>
    </source>
</evidence>
<accession>A0ABX8SRX3</accession>
<dbReference type="RefSeq" id="WP_131071401.1">
    <property type="nucleotide sequence ID" value="NZ_CP049362.1"/>
</dbReference>
<dbReference type="NCBIfam" id="TIGR00726">
    <property type="entry name" value="peptidoglycan editing factor PgeF"/>
    <property type="match status" value="1"/>
</dbReference>
<evidence type="ECO:0000256" key="6">
    <source>
        <dbReference type="ARBA" id="ARBA00022833"/>
    </source>
</evidence>
<comment type="catalytic activity">
    <reaction evidence="8">
        <text>adenosine + phosphate = alpha-D-ribose 1-phosphate + adenine</text>
        <dbReference type="Rhea" id="RHEA:27642"/>
        <dbReference type="ChEBI" id="CHEBI:16335"/>
        <dbReference type="ChEBI" id="CHEBI:16708"/>
        <dbReference type="ChEBI" id="CHEBI:43474"/>
        <dbReference type="ChEBI" id="CHEBI:57720"/>
        <dbReference type="EC" id="2.4.2.1"/>
    </reaction>
    <physiologicalReaction direction="left-to-right" evidence="8">
        <dbReference type="Rhea" id="RHEA:27643"/>
    </physiologicalReaction>
</comment>
<evidence type="ECO:0000256" key="4">
    <source>
        <dbReference type="ARBA" id="ARBA00022723"/>
    </source>
</evidence>
<name>A0ABX8SRX3_9BURK</name>
<evidence type="ECO:0000256" key="1">
    <source>
        <dbReference type="ARBA" id="ARBA00000553"/>
    </source>
</evidence>
<keyword evidence="12" id="KW-1185">Reference proteome</keyword>
<comment type="catalytic activity">
    <reaction evidence="7">
        <text>adenosine + H2O + H(+) = inosine + NH4(+)</text>
        <dbReference type="Rhea" id="RHEA:24408"/>
        <dbReference type="ChEBI" id="CHEBI:15377"/>
        <dbReference type="ChEBI" id="CHEBI:15378"/>
        <dbReference type="ChEBI" id="CHEBI:16335"/>
        <dbReference type="ChEBI" id="CHEBI:17596"/>
        <dbReference type="ChEBI" id="CHEBI:28938"/>
        <dbReference type="EC" id="3.5.4.4"/>
    </reaction>
    <physiologicalReaction direction="left-to-right" evidence="7">
        <dbReference type="Rhea" id="RHEA:24409"/>
    </physiologicalReaction>
</comment>
<reference evidence="11 12" key="1">
    <citation type="submission" date="2020-02" db="EMBL/GenBank/DDBJ databases">
        <title>Partial ammonium oxidation to N2 by heterotrophic bacteria.</title>
        <authorList>
            <person name="Wu M."/>
        </authorList>
    </citation>
    <scope>NUCLEOTIDE SEQUENCE [LARGE SCALE GENOMIC DNA]</scope>
    <source>
        <strain evidence="11 12">HO-1</strain>
    </source>
</reference>
<comment type="similarity">
    <text evidence="2 10">Belongs to the purine nucleoside phosphorylase YfiH/LACC1 family.</text>
</comment>
<keyword evidence="5" id="KW-0378">Hydrolase</keyword>
<evidence type="ECO:0000256" key="7">
    <source>
        <dbReference type="ARBA" id="ARBA00047989"/>
    </source>
</evidence>
<dbReference type="InterPro" id="IPR038371">
    <property type="entry name" value="Cu_polyphenol_OxRdtase_sf"/>
</dbReference>